<organism evidence="2 3">
    <name type="scientific">Alkalibacillus silvisoli</name>
    <dbReference type="NCBI Taxonomy" id="392823"/>
    <lineage>
        <taxon>Bacteria</taxon>
        <taxon>Bacillati</taxon>
        <taxon>Bacillota</taxon>
        <taxon>Bacilli</taxon>
        <taxon>Bacillales</taxon>
        <taxon>Bacillaceae</taxon>
        <taxon>Alkalibacillus</taxon>
    </lineage>
</organism>
<gene>
    <name evidence="2" type="ORF">GCM10008935_03420</name>
</gene>
<evidence type="ECO:0000313" key="2">
    <source>
        <dbReference type="EMBL" id="GAA0452130.1"/>
    </source>
</evidence>
<evidence type="ECO:0000313" key="3">
    <source>
        <dbReference type="Proteomes" id="UP001500740"/>
    </source>
</evidence>
<evidence type="ECO:0000259" key="1">
    <source>
        <dbReference type="PROSITE" id="PS51186"/>
    </source>
</evidence>
<comment type="caution">
    <text evidence="2">The sequence shown here is derived from an EMBL/GenBank/DDBJ whole genome shotgun (WGS) entry which is preliminary data.</text>
</comment>
<reference evidence="2 3" key="1">
    <citation type="journal article" date="2019" name="Int. J. Syst. Evol. Microbiol.">
        <title>The Global Catalogue of Microorganisms (GCM) 10K type strain sequencing project: providing services to taxonomists for standard genome sequencing and annotation.</title>
        <authorList>
            <consortium name="The Broad Institute Genomics Platform"/>
            <consortium name="The Broad Institute Genome Sequencing Center for Infectious Disease"/>
            <person name="Wu L."/>
            <person name="Ma J."/>
        </authorList>
    </citation>
    <scope>NUCLEOTIDE SEQUENCE [LARGE SCALE GENOMIC DNA]</scope>
    <source>
        <strain evidence="2 3">JCM 14193</strain>
    </source>
</reference>
<dbReference type="Pfam" id="PF13302">
    <property type="entry name" value="Acetyltransf_3"/>
    <property type="match status" value="1"/>
</dbReference>
<name>A0ABN0ZM71_9BACI</name>
<dbReference type="EMBL" id="BAAACZ010000003">
    <property type="protein sequence ID" value="GAA0452130.1"/>
    <property type="molecule type" value="Genomic_DNA"/>
</dbReference>
<dbReference type="PROSITE" id="PS51186">
    <property type="entry name" value="GNAT"/>
    <property type="match status" value="1"/>
</dbReference>
<dbReference type="PANTHER" id="PTHR39173">
    <property type="entry name" value="ACETYLTRANSFERASE"/>
    <property type="match status" value="1"/>
</dbReference>
<sequence>MSHLKLIKPTASLQDAYMDFYHEWVSSGEEIIPAALRKDPANFDQLVQHLLNIEEGIGLQEGYVPASTRWLVDEKYKILGACNIRHDLTGPLLERGGHVGYGVRPSERGLGYATFILGESLKLLKALEVPRALVTCNDGNIASLRVIEKNNGMQGLPFTEEDGNVVRRYWIDLRE</sequence>
<proteinExistence type="predicted"/>
<dbReference type="Gene3D" id="3.40.630.30">
    <property type="match status" value="1"/>
</dbReference>
<dbReference type="Proteomes" id="UP001500740">
    <property type="component" value="Unassembled WGS sequence"/>
</dbReference>
<protein>
    <submittedName>
        <fullName evidence="2">GNAT family N-acetyltransferase</fullName>
    </submittedName>
</protein>
<dbReference type="SUPFAM" id="SSF55729">
    <property type="entry name" value="Acyl-CoA N-acyltransferases (Nat)"/>
    <property type="match status" value="1"/>
</dbReference>
<dbReference type="RefSeq" id="WP_343781361.1">
    <property type="nucleotide sequence ID" value="NZ_BAAACZ010000003.1"/>
</dbReference>
<dbReference type="PANTHER" id="PTHR39173:SF1">
    <property type="entry name" value="ACETYLTRANSFERASE"/>
    <property type="match status" value="1"/>
</dbReference>
<dbReference type="InterPro" id="IPR000182">
    <property type="entry name" value="GNAT_dom"/>
</dbReference>
<keyword evidence="3" id="KW-1185">Reference proteome</keyword>
<accession>A0ABN0ZM71</accession>
<feature type="domain" description="N-acetyltransferase" evidence="1">
    <location>
        <begin position="30"/>
        <end position="175"/>
    </location>
</feature>
<dbReference type="InterPro" id="IPR016181">
    <property type="entry name" value="Acyl_CoA_acyltransferase"/>
</dbReference>